<sequence>MKRLKIVFAGLLLASSGLSHADVAVSGDVRSPGQFKIQPGARLLDVITAAQPNAESYWLGAAWLRQPLLEEQRRLKVGVLFDLKVLQRGAMLFDKPARAALANQLYEAVGRLPVTGRQVAVLDPVAVEVGFALNDRIADGDRLVYPLRPDSVEVLGAVAKPCRLPYRALQEARDYLRSCQASSDAETDYLWVIQPDGHTRRIGIALWNREEGYWPAAGSKILVPIKNDDLDPPTPELNQQLAEFLATQPVAEVAP</sequence>
<protein>
    <submittedName>
        <fullName evidence="4">Uncharacterized protein</fullName>
    </submittedName>
</protein>
<accession>A0A2W0F5V5</accession>
<dbReference type="Gene3D" id="3.10.560.10">
    <property type="entry name" value="Outer membrane lipoprotein wza domain like"/>
    <property type="match status" value="1"/>
</dbReference>
<feature type="domain" description="Capsule biosynthesis GfcC-like N-terminal" evidence="3">
    <location>
        <begin position="35"/>
        <end position="141"/>
    </location>
</feature>
<reference evidence="4 5" key="1">
    <citation type="journal article" date="2018" name="Appl. Microbiol. Biotechnol.">
        <title>Characterization of the caprolactam degradation pathway in Pseudomonas jessenii using mass spectrometry-based proteomics.</title>
        <authorList>
            <person name="Otzen M."/>
            <person name="Palacio C."/>
            <person name="Janssen D.B."/>
        </authorList>
    </citation>
    <scope>NUCLEOTIDE SEQUENCE [LARGE SCALE GENOMIC DNA]</scope>
    <source>
        <strain evidence="4 5">GO3</strain>
    </source>
</reference>
<evidence type="ECO:0000313" key="5">
    <source>
        <dbReference type="Proteomes" id="UP000247437"/>
    </source>
</evidence>
<dbReference type="Proteomes" id="UP000247437">
    <property type="component" value="Unassembled WGS sequence"/>
</dbReference>
<feature type="signal peptide" evidence="1">
    <location>
        <begin position="1"/>
        <end position="21"/>
    </location>
</feature>
<evidence type="ECO:0000259" key="2">
    <source>
        <dbReference type="Pfam" id="PF06251"/>
    </source>
</evidence>
<evidence type="ECO:0000313" key="4">
    <source>
        <dbReference type="EMBL" id="PYY72545.1"/>
    </source>
</evidence>
<evidence type="ECO:0000259" key="3">
    <source>
        <dbReference type="Pfam" id="PF20616"/>
    </source>
</evidence>
<dbReference type="OrthoDB" id="6999256at2"/>
<comment type="caution">
    <text evidence="4">The sequence shown here is derived from an EMBL/GenBank/DDBJ whole genome shotgun (WGS) entry which is preliminary data.</text>
</comment>
<dbReference type="InterPro" id="IPR046459">
    <property type="entry name" value="Caps_syn_GfcC_N"/>
</dbReference>
<evidence type="ECO:0000256" key="1">
    <source>
        <dbReference type="SAM" id="SignalP"/>
    </source>
</evidence>
<feature type="chain" id="PRO_5016018284" evidence="1">
    <location>
        <begin position="22"/>
        <end position="255"/>
    </location>
</feature>
<dbReference type="InterPro" id="IPR010425">
    <property type="entry name" value="Caps_synth_GfcC-like_C"/>
</dbReference>
<dbReference type="Pfam" id="PF06251">
    <property type="entry name" value="Caps_syn_GfcC_C"/>
    <property type="match status" value="1"/>
</dbReference>
<dbReference type="RefSeq" id="WP_110656738.1">
    <property type="nucleotide sequence ID" value="NZ_PDLL01000002.1"/>
</dbReference>
<dbReference type="EMBL" id="PDLL01000002">
    <property type="protein sequence ID" value="PYY72545.1"/>
    <property type="molecule type" value="Genomic_DNA"/>
</dbReference>
<dbReference type="AlphaFoldDB" id="A0A2W0F5V5"/>
<keyword evidence="1" id="KW-0732">Signal</keyword>
<organism evidence="4 5">
    <name type="scientific">Pseudomonas jessenii</name>
    <dbReference type="NCBI Taxonomy" id="77298"/>
    <lineage>
        <taxon>Bacteria</taxon>
        <taxon>Pseudomonadati</taxon>
        <taxon>Pseudomonadota</taxon>
        <taxon>Gammaproteobacteria</taxon>
        <taxon>Pseudomonadales</taxon>
        <taxon>Pseudomonadaceae</taxon>
        <taxon>Pseudomonas</taxon>
    </lineage>
</organism>
<proteinExistence type="predicted"/>
<gene>
    <name evidence="4" type="ORF">CRX42_00475</name>
</gene>
<dbReference type="Pfam" id="PF20616">
    <property type="entry name" value="Caps_syn_GfcC_N"/>
    <property type="match status" value="1"/>
</dbReference>
<name>A0A2W0F5V5_PSEJE</name>
<feature type="domain" description="Capsule biosynthesis GfcC-like C-terminal" evidence="2">
    <location>
        <begin position="163"/>
        <end position="247"/>
    </location>
</feature>